<proteinExistence type="inferred from homology"/>
<evidence type="ECO:0000256" key="5">
    <source>
        <dbReference type="ARBA" id="ARBA00022723"/>
    </source>
</evidence>
<dbReference type="GO" id="GO:0016787">
    <property type="term" value="F:hydrolase activity"/>
    <property type="evidence" value="ECO:0007669"/>
    <property type="project" value="UniProtKB-KW"/>
</dbReference>
<gene>
    <name evidence="10" type="primary">8030851</name>
    <name evidence="9" type="ORF">IscW_ISCW007041</name>
</gene>
<keyword evidence="7" id="KW-0539">Nucleus</keyword>
<feature type="non-terminal residue" evidence="9">
    <location>
        <position position="275"/>
    </location>
</feature>
<dbReference type="GO" id="GO:0004518">
    <property type="term" value="F:nuclease activity"/>
    <property type="evidence" value="ECO:0007669"/>
    <property type="project" value="UniProtKB-KW"/>
</dbReference>
<dbReference type="Pfam" id="PF13359">
    <property type="entry name" value="DDE_Tnp_4"/>
    <property type="match status" value="1"/>
</dbReference>
<evidence type="ECO:0000313" key="11">
    <source>
        <dbReference type="Proteomes" id="UP000001555"/>
    </source>
</evidence>
<feature type="non-terminal residue" evidence="9">
    <location>
        <position position="1"/>
    </location>
</feature>
<evidence type="ECO:0000259" key="8">
    <source>
        <dbReference type="Pfam" id="PF13359"/>
    </source>
</evidence>
<evidence type="ECO:0000256" key="2">
    <source>
        <dbReference type="ARBA" id="ARBA00004123"/>
    </source>
</evidence>
<evidence type="ECO:0000256" key="3">
    <source>
        <dbReference type="ARBA" id="ARBA00006958"/>
    </source>
</evidence>
<reference evidence="10" key="2">
    <citation type="submission" date="2020-05" db="UniProtKB">
        <authorList>
            <consortium name="EnsemblMetazoa"/>
        </authorList>
    </citation>
    <scope>IDENTIFICATION</scope>
    <source>
        <strain evidence="10">wikel</strain>
    </source>
</reference>
<dbReference type="PaxDb" id="6945-B7PSV4"/>
<evidence type="ECO:0000256" key="7">
    <source>
        <dbReference type="ARBA" id="ARBA00023242"/>
    </source>
</evidence>
<keyword evidence="6" id="KW-0378">Hydrolase</keyword>
<feature type="domain" description="DDE Tnp4" evidence="8">
    <location>
        <begin position="103"/>
        <end position="253"/>
    </location>
</feature>
<dbReference type="EMBL" id="DS781238">
    <property type="protein sequence ID" value="EEC09676.1"/>
    <property type="molecule type" value="Genomic_DNA"/>
</dbReference>
<evidence type="ECO:0000256" key="1">
    <source>
        <dbReference type="ARBA" id="ARBA00001968"/>
    </source>
</evidence>
<dbReference type="OrthoDB" id="6475555at2759"/>
<organism>
    <name type="scientific">Ixodes scapularis</name>
    <name type="common">Black-legged tick</name>
    <name type="synonym">Deer tick</name>
    <dbReference type="NCBI Taxonomy" id="6945"/>
    <lineage>
        <taxon>Eukaryota</taxon>
        <taxon>Metazoa</taxon>
        <taxon>Ecdysozoa</taxon>
        <taxon>Arthropoda</taxon>
        <taxon>Chelicerata</taxon>
        <taxon>Arachnida</taxon>
        <taxon>Acari</taxon>
        <taxon>Parasitiformes</taxon>
        <taxon>Ixodida</taxon>
        <taxon>Ixodoidea</taxon>
        <taxon>Ixodidae</taxon>
        <taxon>Ixodinae</taxon>
        <taxon>Ixodes</taxon>
    </lineage>
</organism>
<dbReference type="EnsemblMetazoa" id="ISCW007041-RA">
    <property type="protein sequence ID" value="ISCW007041-PA"/>
    <property type="gene ID" value="ISCW007041"/>
</dbReference>
<dbReference type="PANTHER" id="PTHR22930">
    <property type="match status" value="1"/>
</dbReference>
<reference evidence="9 11" key="1">
    <citation type="submission" date="2008-03" db="EMBL/GenBank/DDBJ databases">
        <title>Annotation of Ixodes scapularis.</title>
        <authorList>
            <consortium name="Ixodes scapularis Genome Project Consortium"/>
            <person name="Caler E."/>
            <person name="Hannick L.I."/>
            <person name="Bidwell S."/>
            <person name="Joardar V."/>
            <person name="Thiagarajan M."/>
            <person name="Amedeo P."/>
            <person name="Galinsky K.J."/>
            <person name="Schobel S."/>
            <person name="Inman J."/>
            <person name="Hostetler J."/>
            <person name="Miller J."/>
            <person name="Hammond M."/>
            <person name="Megy K."/>
            <person name="Lawson D."/>
            <person name="Kodira C."/>
            <person name="Sutton G."/>
            <person name="Meyer J."/>
            <person name="Hill C.A."/>
            <person name="Birren B."/>
            <person name="Nene V."/>
            <person name="Collins F."/>
            <person name="Alarcon-Chaidez F."/>
            <person name="Wikel S."/>
            <person name="Strausberg R."/>
        </authorList>
    </citation>
    <scope>NUCLEOTIDE SEQUENCE [LARGE SCALE GENOMIC DNA]</scope>
    <source>
        <strain evidence="11">Wikel</strain>
        <strain evidence="9">Wikel colony</strain>
    </source>
</reference>
<accession>B7PSV4</accession>
<dbReference type="Proteomes" id="UP000001555">
    <property type="component" value="Unassembled WGS sequence"/>
</dbReference>
<sequence>YQTVCLQLLLKITQQQMVTQMAARIPVETKVLMTLWLLGNQESFRGVVDRFGVNKGVLFYVANQMIETWANLAVDFIRWLMQLQRVSRAFTRKWRFPGVVGAVDGCHIAIKAPEEEQDAYYNRKEFHSIILQGCCNSEMVFTHVHVGSPGRMHDARVFSISGLDEIIDNLPLSLHVLGDSAYSLRLGLMRPYRNNGHLSEEQVTFNETLSAARSVIERAFAQLKGKFRRLKYLDMEATEMMSKYVLASCVLHNIILQSKGPFVVDNVEIERDDDE</sequence>
<evidence type="ECO:0000313" key="9">
    <source>
        <dbReference type="EMBL" id="EEC09676.1"/>
    </source>
</evidence>
<dbReference type="GO" id="GO:0046872">
    <property type="term" value="F:metal ion binding"/>
    <property type="evidence" value="ECO:0007669"/>
    <property type="project" value="UniProtKB-KW"/>
</dbReference>
<comment type="subcellular location">
    <subcellularLocation>
        <location evidence="2">Nucleus</location>
    </subcellularLocation>
</comment>
<keyword evidence="5" id="KW-0479">Metal-binding</keyword>
<dbReference type="InterPro" id="IPR045249">
    <property type="entry name" value="HARBI1-like"/>
</dbReference>
<name>B7PSV4_IXOSC</name>
<keyword evidence="4" id="KW-0540">Nuclease</keyword>
<evidence type="ECO:0000313" key="10">
    <source>
        <dbReference type="EnsemblMetazoa" id="ISCW007041-PA"/>
    </source>
</evidence>
<dbReference type="InterPro" id="IPR027806">
    <property type="entry name" value="HARBI1_dom"/>
</dbReference>
<dbReference type="VEuPathDB" id="VectorBase:ISCI012275"/>
<evidence type="ECO:0000256" key="4">
    <source>
        <dbReference type="ARBA" id="ARBA00022722"/>
    </source>
</evidence>
<evidence type="ECO:0000256" key="6">
    <source>
        <dbReference type="ARBA" id="ARBA00022801"/>
    </source>
</evidence>
<dbReference type="GO" id="GO:0005634">
    <property type="term" value="C:nucleus"/>
    <property type="evidence" value="ECO:0007669"/>
    <property type="project" value="UniProtKB-SubCell"/>
</dbReference>
<dbReference type="HOGENOM" id="CLU_018552_3_2_1"/>
<dbReference type="AlphaFoldDB" id="B7PSV4"/>
<dbReference type="VEuPathDB" id="VectorBase:ISCW007041"/>
<comment type="cofactor">
    <cofactor evidence="1">
        <name>a divalent metal cation</name>
        <dbReference type="ChEBI" id="CHEBI:60240"/>
    </cofactor>
</comment>
<keyword evidence="11" id="KW-1185">Reference proteome</keyword>
<dbReference type="PANTHER" id="PTHR22930:SF292">
    <property type="entry name" value="DDE TNP4 DOMAIN-CONTAINING PROTEIN"/>
    <property type="match status" value="1"/>
</dbReference>
<protein>
    <submittedName>
        <fullName evidence="9 10">Transposase, putative</fullName>
    </submittedName>
</protein>
<dbReference type="EMBL" id="ABJB010267633">
    <property type="status" value="NOT_ANNOTATED_CDS"/>
    <property type="molecule type" value="Genomic_DNA"/>
</dbReference>
<comment type="similarity">
    <text evidence="3">Belongs to the HARBI1 family.</text>
</comment>
<dbReference type="VEuPathDB" id="VectorBase:ISCP_028411"/>